<accession>A0A6C0K8M3</accession>
<organism evidence="1">
    <name type="scientific">viral metagenome</name>
    <dbReference type="NCBI Taxonomy" id="1070528"/>
    <lineage>
        <taxon>unclassified sequences</taxon>
        <taxon>metagenomes</taxon>
        <taxon>organismal metagenomes</taxon>
    </lineage>
</organism>
<evidence type="ECO:0000313" key="1">
    <source>
        <dbReference type="EMBL" id="QHU12618.1"/>
    </source>
</evidence>
<protein>
    <submittedName>
        <fullName evidence="1">Uncharacterized protein</fullName>
    </submittedName>
</protein>
<proteinExistence type="predicted"/>
<dbReference type="EMBL" id="MN740808">
    <property type="protein sequence ID" value="QHU12618.1"/>
    <property type="molecule type" value="Genomic_DNA"/>
</dbReference>
<name>A0A6C0K8M3_9ZZZZ</name>
<dbReference type="AlphaFoldDB" id="A0A6C0K8M3"/>
<sequence length="384" mass="44225">MERYELFPNSSGSGEPEYSLMQNRDQTETQVRYTPQFAGPLRIPPGNFQPRVRKEVNTRDTVNARFVESWNATTPVQQSGIVRFGIEGGLLTQTPKTANFDKAADAYRIPSADDLDRFRISIDNSKIPLTKDLQKIQDFIKYFMKNIVDVYDTKNGLYFTGALMDFFPSQTDRHDFLNLATDREEKGILDAIVAFYRDNTYSDNVGSVGSGSYDTNIFIRDFKTEILNAFRIQRRKNTEEVTNPKYAKMDSSAPVSLDTVYQDMAPLSSRSDIRDFRQSQPYDPTAPNLSLNPFFDRYDPTRDPRNMVREVRSAVYEPKEADRGIAESERIRARTFTNRYMEEDKTPVALTEWYNLMRPKFDNPEIIYRTHNVSALDKIGAGGR</sequence>
<reference evidence="1" key="1">
    <citation type="journal article" date="2020" name="Nature">
        <title>Giant virus diversity and host interactions through global metagenomics.</title>
        <authorList>
            <person name="Schulz F."/>
            <person name="Roux S."/>
            <person name="Paez-Espino D."/>
            <person name="Jungbluth S."/>
            <person name="Walsh D.A."/>
            <person name="Denef V.J."/>
            <person name="McMahon K.D."/>
            <person name="Konstantinidis K.T."/>
            <person name="Eloe-Fadrosh E.A."/>
            <person name="Kyrpides N.C."/>
            <person name="Woyke T."/>
        </authorList>
    </citation>
    <scope>NUCLEOTIDE SEQUENCE</scope>
    <source>
        <strain evidence="1">GVMAG-S-1101172-89</strain>
    </source>
</reference>